<dbReference type="InterPro" id="IPR016163">
    <property type="entry name" value="Ald_DH_C"/>
</dbReference>
<comment type="caution">
    <text evidence="7">The sequence shown here is derived from an EMBL/GenBank/DDBJ whole genome shotgun (WGS) entry which is preliminary data.</text>
</comment>
<keyword evidence="5" id="KW-0732">Signal</keyword>
<dbReference type="NCBIfam" id="NF009725">
    <property type="entry name" value="PRK13252.1"/>
    <property type="match status" value="1"/>
</dbReference>
<evidence type="ECO:0000256" key="1">
    <source>
        <dbReference type="ARBA" id="ARBA00009986"/>
    </source>
</evidence>
<dbReference type="PROSITE" id="PS00687">
    <property type="entry name" value="ALDEHYDE_DEHYDR_GLU"/>
    <property type="match status" value="1"/>
</dbReference>
<keyword evidence="8" id="KW-1185">Reference proteome</keyword>
<organism evidence="7 8">
    <name type="scientific">Triparma laevis f. longispina</name>
    <dbReference type="NCBI Taxonomy" id="1714387"/>
    <lineage>
        <taxon>Eukaryota</taxon>
        <taxon>Sar</taxon>
        <taxon>Stramenopiles</taxon>
        <taxon>Ochrophyta</taxon>
        <taxon>Bolidophyceae</taxon>
        <taxon>Parmales</taxon>
        <taxon>Triparmaceae</taxon>
        <taxon>Triparma</taxon>
    </lineage>
</organism>
<evidence type="ECO:0000256" key="5">
    <source>
        <dbReference type="SAM" id="SignalP"/>
    </source>
</evidence>
<accession>A0A9W6ZHE7</accession>
<protein>
    <recommendedName>
        <fullName evidence="6">Aldehyde dehydrogenase domain-containing protein</fullName>
    </recommendedName>
</protein>
<dbReference type="InterPro" id="IPR029510">
    <property type="entry name" value="Ald_DH_CS_GLU"/>
</dbReference>
<dbReference type="PANTHER" id="PTHR11699">
    <property type="entry name" value="ALDEHYDE DEHYDROGENASE-RELATED"/>
    <property type="match status" value="1"/>
</dbReference>
<dbReference type="FunFam" id="3.40.309.10:FF:000012">
    <property type="entry name" value="Betaine aldehyde dehydrogenase"/>
    <property type="match status" value="1"/>
</dbReference>
<evidence type="ECO:0000256" key="4">
    <source>
        <dbReference type="RuleBase" id="RU003345"/>
    </source>
</evidence>
<keyword evidence="2 4" id="KW-0560">Oxidoreductase</keyword>
<dbReference type="SUPFAM" id="SSF53720">
    <property type="entry name" value="ALDH-like"/>
    <property type="match status" value="1"/>
</dbReference>
<evidence type="ECO:0000259" key="6">
    <source>
        <dbReference type="Pfam" id="PF00171"/>
    </source>
</evidence>
<dbReference type="GO" id="GO:0016620">
    <property type="term" value="F:oxidoreductase activity, acting on the aldehyde or oxo group of donors, NAD or NADP as acceptor"/>
    <property type="evidence" value="ECO:0007669"/>
    <property type="project" value="InterPro"/>
</dbReference>
<proteinExistence type="inferred from homology"/>
<feature type="chain" id="PRO_5040892893" description="Aldehyde dehydrogenase domain-containing protein" evidence="5">
    <location>
        <begin position="17"/>
        <end position="572"/>
    </location>
</feature>
<dbReference type="Gene3D" id="3.40.309.10">
    <property type="entry name" value="Aldehyde Dehydrogenase, Chain A, domain 2"/>
    <property type="match status" value="1"/>
</dbReference>
<evidence type="ECO:0000256" key="2">
    <source>
        <dbReference type="ARBA" id="ARBA00023002"/>
    </source>
</evidence>
<dbReference type="InterPro" id="IPR016161">
    <property type="entry name" value="Ald_DH/histidinol_DH"/>
</dbReference>
<reference evidence="8" key="1">
    <citation type="journal article" date="2023" name="Commun. Biol.">
        <title>Genome analysis of Parmales, the sister group of diatoms, reveals the evolutionary specialization of diatoms from phago-mixotrophs to photoautotrophs.</title>
        <authorList>
            <person name="Ban H."/>
            <person name="Sato S."/>
            <person name="Yoshikawa S."/>
            <person name="Yamada K."/>
            <person name="Nakamura Y."/>
            <person name="Ichinomiya M."/>
            <person name="Sato N."/>
            <person name="Blanc-Mathieu R."/>
            <person name="Endo H."/>
            <person name="Kuwata A."/>
            <person name="Ogata H."/>
        </authorList>
    </citation>
    <scope>NUCLEOTIDE SEQUENCE [LARGE SCALE GENOMIC DNA]</scope>
    <source>
        <strain evidence="8">NIES 3700</strain>
    </source>
</reference>
<feature type="signal peptide" evidence="5">
    <location>
        <begin position="1"/>
        <end position="16"/>
    </location>
</feature>
<dbReference type="InterPro" id="IPR015590">
    <property type="entry name" value="Aldehyde_DH_dom"/>
</dbReference>
<dbReference type="Pfam" id="PF00171">
    <property type="entry name" value="Aldedh"/>
    <property type="match status" value="1"/>
</dbReference>
<sequence length="572" mass="61506">MVLLFSIQSIVILLDTFFTSDFLPSLSCHASIMLRISLSALPNTFSRPSVLRSFSSASSCFPIPEKTQSWIDGKYHGQSGPEMPNFAPATGSQISTVEIASQVTIDAAVASSQAAQPAWAALSGAERGRILTRAAVLIREYNAELSVLESVDAGIPVSETEFVQVLGGADSFEYFGGLASNACVTGQMMDTPHAGGDADSFCYTRREPLGVCAGIGAWNYPVLVMSWKVAPALACGNTFIYKPSECTPLTALKIAEILKEAGLPDGVFNVVVGDRTTGPMLSSHNEVKKLSFTGSTETGIRIVKDAADTLKKVTMELGGKSPLLVFEDADIDNAVAAAMMSNWYTQGEICSNATRVFVHKSIKGEFTKKLVARTKQLVIGDPLDPNTHVGAMIMPPDNKSGHLDRVVGFIERAKQDPDNKLILGGNTHTIEAGKVDGRGGVGNEGCYVEPTIFECSNDNSELVKEEVFGPVMSLLEFEDEDDAVKRANDTKWGLGAGVMTNNLARAHRIAKKFQSGNVWINNYNLTPSEMPFGGYGMSGYGRECGTYAIDSWTQIKNVYVEMGDVDSSCYPK</sequence>
<evidence type="ECO:0000313" key="7">
    <source>
        <dbReference type="EMBL" id="GMH50400.1"/>
    </source>
</evidence>
<feature type="domain" description="Aldehyde dehydrogenase" evidence="6">
    <location>
        <begin position="79"/>
        <end position="558"/>
    </location>
</feature>
<evidence type="ECO:0000313" key="8">
    <source>
        <dbReference type="Proteomes" id="UP001165122"/>
    </source>
</evidence>
<dbReference type="AlphaFoldDB" id="A0A9W6ZHE7"/>
<dbReference type="Gene3D" id="3.40.605.10">
    <property type="entry name" value="Aldehyde Dehydrogenase, Chain A, domain 1"/>
    <property type="match status" value="1"/>
</dbReference>
<gene>
    <name evidence="7" type="ORF">TrLO_g8158</name>
</gene>
<name>A0A9W6ZHE7_9STRA</name>
<dbReference type="EMBL" id="BRXW01000395">
    <property type="protein sequence ID" value="GMH50400.1"/>
    <property type="molecule type" value="Genomic_DNA"/>
</dbReference>
<dbReference type="OrthoDB" id="310895at2759"/>
<evidence type="ECO:0000256" key="3">
    <source>
        <dbReference type="PROSITE-ProRule" id="PRU10007"/>
    </source>
</evidence>
<dbReference type="FunFam" id="3.40.605.10:FF:000007">
    <property type="entry name" value="NAD/NADP-dependent betaine aldehyde dehydrogenase"/>
    <property type="match status" value="1"/>
</dbReference>
<dbReference type="InterPro" id="IPR016162">
    <property type="entry name" value="Ald_DH_N"/>
</dbReference>
<feature type="active site" evidence="3">
    <location>
        <position position="316"/>
    </location>
</feature>
<comment type="similarity">
    <text evidence="1 4">Belongs to the aldehyde dehydrogenase family.</text>
</comment>
<dbReference type="Proteomes" id="UP001165122">
    <property type="component" value="Unassembled WGS sequence"/>
</dbReference>